<dbReference type="AlphaFoldDB" id="A0A2T9Y254"/>
<protein>
    <submittedName>
        <fullName evidence="2">Uncharacterized protein</fullName>
    </submittedName>
</protein>
<evidence type="ECO:0000313" key="3">
    <source>
        <dbReference type="Proteomes" id="UP000245383"/>
    </source>
</evidence>
<organism evidence="2 3">
    <name type="scientific">Smittium simulii</name>
    <dbReference type="NCBI Taxonomy" id="133385"/>
    <lineage>
        <taxon>Eukaryota</taxon>
        <taxon>Fungi</taxon>
        <taxon>Fungi incertae sedis</taxon>
        <taxon>Zoopagomycota</taxon>
        <taxon>Kickxellomycotina</taxon>
        <taxon>Harpellomycetes</taxon>
        <taxon>Harpellales</taxon>
        <taxon>Legeriomycetaceae</taxon>
        <taxon>Smittium</taxon>
    </lineage>
</organism>
<dbReference type="EMBL" id="MBFR01000673">
    <property type="protein sequence ID" value="PVU86422.1"/>
    <property type="molecule type" value="Genomic_DNA"/>
</dbReference>
<proteinExistence type="predicted"/>
<evidence type="ECO:0000313" key="2">
    <source>
        <dbReference type="EMBL" id="PVU86422.1"/>
    </source>
</evidence>
<gene>
    <name evidence="2" type="ORF">BB561_006710</name>
</gene>
<accession>A0A2T9Y254</accession>
<feature type="region of interest" description="Disordered" evidence="1">
    <location>
        <begin position="60"/>
        <end position="85"/>
    </location>
</feature>
<comment type="caution">
    <text evidence="2">The sequence shown here is derived from an EMBL/GenBank/DDBJ whole genome shotgun (WGS) entry which is preliminary data.</text>
</comment>
<dbReference type="Proteomes" id="UP000245383">
    <property type="component" value="Unassembled WGS sequence"/>
</dbReference>
<keyword evidence="3" id="KW-1185">Reference proteome</keyword>
<sequence>MVYIRLDVYTVKQDVQRLQCRYICVYKTQKNNLLQLVPRSQDCRAQCLNTQLEILGKSTLLPTMEPDNTNNQKGTPRENNSNNNNLVLKDWNMVPISTRIVCSVATVFKSNHSNSGPKKRNKLSKNLTSPISAAQIVTYLAENTLQINLRPNSELTIKNLTSKLSWLLAVTGLLKPSNIHRIDNLRTHLTNSILHLDTPIPKSLAELSTLTVRSGASVDDIVNHAL</sequence>
<evidence type="ECO:0000256" key="1">
    <source>
        <dbReference type="SAM" id="MobiDB-lite"/>
    </source>
</evidence>
<reference evidence="2 3" key="1">
    <citation type="journal article" date="2018" name="MBio">
        <title>Comparative Genomics Reveals the Core Gene Toolbox for the Fungus-Insect Symbiosis.</title>
        <authorList>
            <person name="Wang Y."/>
            <person name="Stata M."/>
            <person name="Wang W."/>
            <person name="Stajich J.E."/>
            <person name="White M.M."/>
            <person name="Moncalvo J.M."/>
        </authorList>
    </citation>
    <scope>NUCLEOTIDE SEQUENCE [LARGE SCALE GENOMIC DNA]</scope>
    <source>
        <strain evidence="2 3">SWE-8-4</strain>
    </source>
</reference>
<name>A0A2T9Y254_9FUNG</name>
<feature type="compositionally biased region" description="Polar residues" evidence="1">
    <location>
        <begin position="66"/>
        <end position="78"/>
    </location>
</feature>